<evidence type="ECO:0000313" key="1">
    <source>
        <dbReference type="EMBL" id="MSS84479.1"/>
    </source>
</evidence>
<gene>
    <name evidence="1" type="ORF">FYJ24_06820</name>
</gene>
<comment type="caution">
    <text evidence="1">The sequence shown here is derived from an EMBL/GenBank/DDBJ whole genome shotgun (WGS) entry which is preliminary data.</text>
</comment>
<organism evidence="1 2">
    <name type="scientific">Scrofimicrobium canadense</name>
    <dbReference type="NCBI Taxonomy" id="2652290"/>
    <lineage>
        <taxon>Bacteria</taxon>
        <taxon>Bacillati</taxon>
        <taxon>Actinomycetota</taxon>
        <taxon>Actinomycetes</taxon>
        <taxon>Actinomycetales</taxon>
        <taxon>Actinomycetaceae</taxon>
        <taxon>Scrofimicrobium</taxon>
    </lineage>
</organism>
<evidence type="ECO:0000313" key="2">
    <source>
        <dbReference type="Proteomes" id="UP000470875"/>
    </source>
</evidence>
<keyword evidence="2" id="KW-1185">Reference proteome</keyword>
<accession>A0A6N7VRS6</accession>
<dbReference type="AlphaFoldDB" id="A0A6N7VRS6"/>
<protein>
    <recommendedName>
        <fullName evidence="3">Minor tail protein</fullName>
    </recommendedName>
</protein>
<dbReference type="EMBL" id="VULO01000007">
    <property type="protein sequence ID" value="MSS84479.1"/>
    <property type="molecule type" value="Genomic_DNA"/>
</dbReference>
<evidence type="ECO:0008006" key="3">
    <source>
        <dbReference type="Google" id="ProtNLM"/>
    </source>
</evidence>
<proteinExistence type="predicted"/>
<name>A0A6N7VRS6_9ACTO</name>
<sequence length="363" mass="39060">MVVGDPKLLAGPRSPRWVFELLNSSDEPLGALDGVRDASFEIATTERLGGAASVTLDDRGQDIDWLTHRVRATYDPGTGYPSWPVGVYLLTSPTMSSRGGRRTWKVGLLTKMTIIDEDAFDETFSVAAGTPIVPLVVSIITSTGETRTAVTDTGAATRVAMVWDAGTSKLSIINDLLEAAGYWALWCDRSGQFRVEPYTNPQDRQASWVFAAGPTATGGASLHRPDWSREQNLAGIPNQVVCSTQGTDEEPAIVGVARNDNPDSPFSTGARGRVITATYDIEAESQVVADQIAQRRLLDAMSPVAKLEAEHAMVPLDGNDLVVFEPTGGVDGRESIRATVQRMSISGGFDAHVKAVWREVTEL</sequence>
<dbReference type="Proteomes" id="UP000470875">
    <property type="component" value="Unassembled WGS sequence"/>
</dbReference>
<reference evidence="1 2" key="1">
    <citation type="submission" date="2019-08" db="EMBL/GenBank/DDBJ databases">
        <title>In-depth cultivation of the pig gut microbiome towards novel bacterial diversity and tailored functional studies.</title>
        <authorList>
            <person name="Wylensek D."/>
            <person name="Hitch T.C.A."/>
            <person name="Clavel T."/>
        </authorList>
    </citation>
    <scope>NUCLEOTIDE SEQUENCE [LARGE SCALE GENOMIC DNA]</scope>
    <source>
        <strain evidence="1 2">WB03_NA08</strain>
    </source>
</reference>